<protein>
    <submittedName>
        <fullName evidence="7">Polysaccharide biosynthesis protein</fullName>
    </submittedName>
</protein>
<feature type="transmembrane region" description="Helical" evidence="6">
    <location>
        <begin position="328"/>
        <end position="350"/>
    </location>
</feature>
<dbReference type="Proteomes" id="UP000033867">
    <property type="component" value="Unassembled WGS sequence"/>
</dbReference>
<evidence type="ECO:0000256" key="1">
    <source>
        <dbReference type="ARBA" id="ARBA00004651"/>
    </source>
</evidence>
<evidence type="ECO:0000256" key="4">
    <source>
        <dbReference type="ARBA" id="ARBA00022989"/>
    </source>
</evidence>
<keyword evidence="5 6" id="KW-0472">Membrane</keyword>
<evidence type="ECO:0000313" key="7">
    <source>
        <dbReference type="EMBL" id="KKS70675.1"/>
    </source>
</evidence>
<dbReference type="GO" id="GO:0005886">
    <property type="term" value="C:plasma membrane"/>
    <property type="evidence" value="ECO:0007669"/>
    <property type="project" value="UniProtKB-SubCell"/>
</dbReference>
<dbReference type="PANTHER" id="PTHR30250:SF11">
    <property type="entry name" value="O-ANTIGEN TRANSPORTER-RELATED"/>
    <property type="match status" value="1"/>
</dbReference>
<evidence type="ECO:0000256" key="3">
    <source>
        <dbReference type="ARBA" id="ARBA00022692"/>
    </source>
</evidence>
<evidence type="ECO:0000313" key="8">
    <source>
        <dbReference type="Proteomes" id="UP000033867"/>
    </source>
</evidence>
<feature type="transmembrane region" description="Helical" evidence="6">
    <location>
        <begin position="381"/>
        <end position="400"/>
    </location>
</feature>
<dbReference type="PANTHER" id="PTHR30250">
    <property type="entry name" value="PST FAMILY PREDICTED COLANIC ACID TRANSPORTER"/>
    <property type="match status" value="1"/>
</dbReference>
<dbReference type="CDD" id="cd13128">
    <property type="entry name" value="MATE_Wzx_like"/>
    <property type="match status" value="1"/>
</dbReference>
<feature type="transmembrane region" description="Helical" evidence="6">
    <location>
        <begin position="292"/>
        <end position="316"/>
    </location>
</feature>
<feature type="transmembrane region" description="Helical" evidence="6">
    <location>
        <begin position="440"/>
        <end position="457"/>
    </location>
</feature>
<feature type="transmembrane region" description="Helical" evidence="6">
    <location>
        <begin position="76"/>
        <end position="100"/>
    </location>
</feature>
<dbReference type="Pfam" id="PF01943">
    <property type="entry name" value="Polysacc_synt"/>
    <property type="match status" value="1"/>
</dbReference>
<dbReference type="AlphaFoldDB" id="A0A0G1BBD6"/>
<feature type="transmembrane region" description="Helical" evidence="6">
    <location>
        <begin position="252"/>
        <end position="271"/>
    </location>
</feature>
<feature type="transmembrane region" description="Helical" evidence="6">
    <location>
        <begin position="412"/>
        <end position="434"/>
    </location>
</feature>
<evidence type="ECO:0000256" key="5">
    <source>
        <dbReference type="ARBA" id="ARBA00023136"/>
    </source>
</evidence>
<dbReference type="InterPro" id="IPR002797">
    <property type="entry name" value="Polysacc_synth"/>
</dbReference>
<accession>A0A0G1BBD6</accession>
<dbReference type="EMBL" id="LCEK01000047">
    <property type="protein sequence ID" value="KKS70675.1"/>
    <property type="molecule type" value="Genomic_DNA"/>
</dbReference>
<feature type="transmembrane region" description="Helical" evidence="6">
    <location>
        <begin position="41"/>
        <end position="64"/>
    </location>
</feature>
<feature type="transmembrane region" description="Helical" evidence="6">
    <location>
        <begin position="168"/>
        <end position="189"/>
    </location>
</feature>
<proteinExistence type="predicted"/>
<comment type="subcellular location">
    <subcellularLocation>
        <location evidence="1">Cell membrane</location>
        <topology evidence="1">Multi-pass membrane protein</topology>
    </subcellularLocation>
</comment>
<comment type="caution">
    <text evidence="7">The sequence shown here is derived from an EMBL/GenBank/DDBJ whole genome shotgun (WGS) entry which is preliminary data.</text>
</comment>
<dbReference type="InterPro" id="IPR050833">
    <property type="entry name" value="Poly_Biosynth_Transport"/>
</dbReference>
<feature type="transmembrane region" description="Helical" evidence="6">
    <location>
        <begin position="209"/>
        <end position="229"/>
    </location>
</feature>
<gene>
    <name evidence="7" type="ORF">UV42_C0047G0004</name>
</gene>
<feature type="transmembrane region" description="Helical" evidence="6">
    <location>
        <begin position="112"/>
        <end position="131"/>
    </location>
</feature>
<name>A0A0G1BBD6_9BACT</name>
<sequence>MASTTKNTIFMTAASIFQKVIAFAYFTLIARKIGATGTGTYFFALSFTTVFVVFVDLGLTNVFIRESAKAKEKLGEYLSTILSIKIGLGFLSYLAAIIVINLMGYDIETRHLVYLSAVTMLLDSLHLTLYGSLRALGELKYEAMSIVGSQFLTLILGTFFLYAGFPLIYLILAFTISSAANVLFAITILKTKHHLSLKPSYKSDVAKHIARIAVPFALAAVFARVYSYIDSILLSKMMGNEAVGFYSIPYKITYAFQFIPLALIAALYPKFSEYFQHDREKLSLMFERGVKYLLLIAMPIAFGIAVLAKDIVLLLYTDEYLPSVLPLQILIVSLIFSYLSFPIGAFLNACDKQKIQTAIVGTVMVLNIVLNLLLIPRYGVSGAAIAALVGNVLLTVLGYIIVPQITHVSHGFIAKTFFQILFAATGMALVVYLVNVQVNFFYAILVGAVTYPVLLFLTRSVRMTELREAVALVRK</sequence>
<feature type="transmembrane region" description="Helical" evidence="6">
    <location>
        <begin position="9"/>
        <end position="29"/>
    </location>
</feature>
<feature type="transmembrane region" description="Helical" evidence="6">
    <location>
        <begin position="357"/>
        <end position="375"/>
    </location>
</feature>
<reference evidence="7 8" key="1">
    <citation type="journal article" date="2015" name="Nature">
        <title>rRNA introns, odd ribosomes, and small enigmatic genomes across a large radiation of phyla.</title>
        <authorList>
            <person name="Brown C.T."/>
            <person name="Hug L.A."/>
            <person name="Thomas B.C."/>
            <person name="Sharon I."/>
            <person name="Castelle C.J."/>
            <person name="Singh A."/>
            <person name="Wilkins M.J."/>
            <person name="Williams K.H."/>
            <person name="Banfield J.F."/>
        </authorList>
    </citation>
    <scope>NUCLEOTIDE SEQUENCE [LARGE SCALE GENOMIC DNA]</scope>
</reference>
<keyword evidence="3 6" id="KW-0812">Transmembrane</keyword>
<keyword evidence="2" id="KW-1003">Cell membrane</keyword>
<evidence type="ECO:0000256" key="2">
    <source>
        <dbReference type="ARBA" id="ARBA00022475"/>
    </source>
</evidence>
<organism evidence="7 8">
    <name type="scientific">Candidatus Magasanikbacteria bacterium GW2011_GWE2_42_7</name>
    <dbReference type="NCBI Taxonomy" id="1619052"/>
    <lineage>
        <taxon>Bacteria</taxon>
        <taxon>Candidatus Magasanikiibacteriota</taxon>
    </lineage>
</organism>
<evidence type="ECO:0000256" key="6">
    <source>
        <dbReference type="SAM" id="Phobius"/>
    </source>
</evidence>
<feature type="transmembrane region" description="Helical" evidence="6">
    <location>
        <begin position="143"/>
        <end position="162"/>
    </location>
</feature>
<keyword evidence="4 6" id="KW-1133">Transmembrane helix</keyword>